<comment type="caution">
    <text evidence="6">The sequence shown here is derived from an EMBL/GenBank/DDBJ whole genome shotgun (WGS) entry which is preliminary data.</text>
</comment>
<reference evidence="7" key="1">
    <citation type="journal article" date="2019" name="Int. J. Syst. Evol. Microbiol.">
        <title>The Global Catalogue of Microorganisms (GCM) 10K type strain sequencing project: providing services to taxonomists for standard genome sequencing and annotation.</title>
        <authorList>
            <consortium name="The Broad Institute Genomics Platform"/>
            <consortium name="The Broad Institute Genome Sequencing Center for Infectious Disease"/>
            <person name="Wu L."/>
            <person name="Ma J."/>
        </authorList>
    </citation>
    <scope>NUCLEOTIDE SEQUENCE [LARGE SCALE GENOMIC DNA]</scope>
    <source>
        <strain evidence="7">JCM 32105</strain>
    </source>
</reference>
<feature type="signal peptide" evidence="5">
    <location>
        <begin position="1"/>
        <end position="18"/>
    </location>
</feature>
<keyword evidence="7" id="KW-1185">Reference proteome</keyword>
<dbReference type="Proteomes" id="UP001500067">
    <property type="component" value="Unassembled WGS sequence"/>
</dbReference>
<dbReference type="PANTHER" id="PTHR10363:SF2">
    <property type="entry name" value="BLEOMYCIN HYDROLASE"/>
    <property type="match status" value="1"/>
</dbReference>
<dbReference type="InterPro" id="IPR000169">
    <property type="entry name" value="Pept_cys_AS"/>
</dbReference>
<accession>A0ABP8NPN2</accession>
<dbReference type="SUPFAM" id="SSF54001">
    <property type="entry name" value="Cysteine proteinases"/>
    <property type="match status" value="1"/>
</dbReference>
<name>A0ABP8NPN2_9BACT</name>
<evidence type="ECO:0000313" key="6">
    <source>
        <dbReference type="EMBL" id="GAA4468777.1"/>
    </source>
</evidence>
<dbReference type="Gene3D" id="3.90.70.10">
    <property type="entry name" value="Cysteine proteinases"/>
    <property type="match status" value="1"/>
</dbReference>
<evidence type="ECO:0000256" key="5">
    <source>
        <dbReference type="SAM" id="SignalP"/>
    </source>
</evidence>
<evidence type="ECO:0000256" key="4">
    <source>
        <dbReference type="PIRNR" id="PIRNR005700"/>
    </source>
</evidence>
<dbReference type="EMBL" id="BAABFA010000019">
    <property type="protein sequence ID" value="GAA4468777.1"/>
    <property type="molecule type" value="Genomic_DNA"/>
</dbReference>
<comment type="similarity">
    <text evidence="4">Belongs to the peptidase C1 family.</text>
</comment>
<protein>
    <recommendedName>
        <fullName evidence="4">Aminopeptidase</fullName>
    </recommendedName>
</protein>
<dbReference type="Pfam" id="PF03051">
    <property type="entry name" value="Peptidase_C1_2"/>
    <property type="match status" value="1"/>
</dbReference>
<keyword evidence="4" id="KW-0031">Aminopeptidase</keyword>
<gene>
    <name evidence="6" type="ORF">GCM10023093_27030</name>
</gene>
<dbReference type="PROSITE" id="PS00139">
    <property type="entry name" value="THIOL_PROTEASE_CYS"/>
    <property type="match status" value="1"/>
</dbReference>
<dbReference type="PANTHER" id="PTHR10363">
    <property type="entry name" value="BLEOMYCIN HYDROLASE"/>
    <property type="match status" value="1"/>
</dbReference>
<dbReference type="InterPro" id="IPR038765">
    <property type="entry name" value="Papain-like_cys_pep_sf"/>
</dbReference>
<evidence type="ECO:0000256" key="2">
    <source>
        <dbReference type="ARBA" id="ARBA00022801"/>
    </source>
</evidence>
<sequence length="405" mass="46388">MKKFTMLALAASPLLANAQDDLIRKIESNRSYTTTNVSTGGKKKDDNSKYKFHKLIDLERTCVKNQASSGTCWSYSTNSFLESEMMRMGKEPIELAPIYSARCVYSDKADNYVRMHGSVAWGDGGSCHDVLNMYAKYGAVPQEVYTGLQYGTTKNKFAEMQAILKSMLDAVVSNPNGKLTPSWKKAYNEVLDSYLGEVPYKFKWDNGTYTPESFARLRVGIHPEDYVEMTSVTTAPYYKKTMLMVPDNWSFDRVYNVQMEDLTDIIDNALNKGFTVAWATDVSEKYFSWKNGVAYVPEKEYDDMNDSEKKYMFDGPKYERVITPTMRQNAFDSYETTDDHGMHIVGLATDQNGRKYYVVKNSWGDKNDHKGYLYVTKTYVRYKTTAILLHKNGVPVTLRNKMNLY</sequence>
<evidence type="ECO:0000256" key="3">
    <source>
        <dbReference type="ARBA" id="ARBA00022807"/>
    </source>
</evidence>
<dbReference type="InterPro" id="IPR004134">
    <property type="entry name" value="Peptidase_C1B"/>
</dbReference>
<keyword evidence="1 4" id="KW-0645">Protease</keyword>
<feature type="chain" id="PRO_5045038784" description="Aminopeptidase" evidence="5">
    <location>
        <begin position="19"/>
        <end position="405"/>
    </location>
</feature>
<dbReference type="RefSeq" id="WP_345084143.1">
    <property type="nucleotide sequence ID" value="NZ_BAABFA010000019.1"/>
</dbReference>
<keyword evidence="5" id="KW-0732">Signal</keyword>
<evidence type="ECO:0000313" key="7">
    <source>
        <dbReference type="Proteomes" id="UP001500067"/>
    </source>
</evidence>
<evidence type="ECO:0000256" key="1">
    <source>
        <dbReference type="ARBA" id="ARBA00022670"/>
    </source>
</evidence>
<dbReference type="PIRSF" id="PIRSF005700">
    <property type="entry name" value="PepC"/>
    <property type="match status" value="1"/>
</dbReference>
<proteinExistence type="inferred from homology"/>
<keyword evidence="2 4" id="KW-0378">Hydrolase</keyword>
<keyword evidence="3 4" id="KW-0788">Thiol protease</keyword>
<organism evidence="6 7">
    <name type="scientific">Nemorincola caseinilytica</name>
    <dbReference type="NCBI Taxonomy" id="2054315"/>
    <lineage>
        <taxon>Bacteria</taxon>
        <taxon>Pseudomonadati</taxon>
        <taxon>Bacteroidota</taxon>
        <taxon>Chitinophagia</taxon>
        <taxon>Chitinophagales</taxon>
        <taxon>Chitinophagaceae</taxon>
        <taxon>Nemorincola</taxon>
    </lineage>
</organism>